<dbReference type="AlphaFoldDB" id="A0A066WPI9"/>
<evidence type="ECO:0000313" key="1">
    <source>
        <dbReference type="EMBL" id="KDN55776.1"/>
    </source>
</evidence>
<proteinExistence type="predicted"/>
<dbReference type="OrthoDB" id="9802518at2"/>
<dbReference type="CDD" id="cd07910">
    <property type="entry name" value="MiaE"/>
    <property type="match status" value="1"/>
</dbReference>
<dbReference type="SUPFAM" id="SSF47240">
    <property type="entry name" value="Ferritin-like"/>
    <property type="match status" value="1"/>
</dbReference>
<dbReference type="RefSeq" id="WP_035658475.1">
    <property type="nucleotide sequence ID" value="NZ_JNCA01000009.1"/>
</dbReference>
<reference evidence="1 2" key="1">
    <citation type="submission" date="2014-05" db="EMBL/GenBank/DDBJ databases">
        <title>Genome Sequence of Flavobacterium sp. EM1321.</title>
        <authorList>
            <person name="Shin S.-K."/>
            <person name="Yi H."/>
        </authorList>
    </citation>
    <scope>NUCLEOTIDE SEQUENCE [LARGE SCALE GENOMIC DNA]</scope>
    <source>
        <strain evidence="1 2">EM1321</strain>
    </source>
</reference>
<organism evidence="1 2">
    <name type="scientific">Flavobacterium seoulense</name>
    <dbReference type="NCBI Taxonomy" id="1492738"/>
    <lineage>
        <taxon>Bacteria</taxon>
        <taxon>Pseudomonadati</taxon>
        <taxon>Bacteroidota</taxon>
        <taxon>Flavobacteriia</taxon>
        <taxon>Flavobacteriales</taxon>
        <taxon>Flavobacteriaceae</taxon>
        <taxon>Flavobacterium</taxon>
    </lineage>
</organism>
<dbReference type="PIRSF" id="PIRSF020736">
    <property type="entry name" value="MiaE"/>
    <property type="match status" value="1"/>
</dbReference>
<dbReference type="PATRIC" id="fig|1492738.3.peg.960"/>
<dbReference type="STRING" id="1492738.FEM21_09670"/>
<dbReference type="InterPro" id="IPR012347">
    <property type="entry name" value="Ferritin-like"/>
</dbReference>
<dbReference type="GO" id="GO:0006400">
    <property type="term" value="P:tRNA modification"/>
    <property type="evidence" value="ECO:0007669"/>
    <property type="project" value="InterPro"/>
</dbReference>
<dbReference type="EMBL" id="JNCA01000009">
    <property type="protein sequence ID" value="KDN55776.1"/>
    <property type="molecule type" value="Genomic_DNA"/>
</dbReference>
<gene>
    <name evidence="1" type="ORF">FEM21_09670</name>
</gene>
<dbReference type="Pfam" id="PF06175">
    <property type="entry name" value="MiaE"/>
    <property type="match status" value="1"/>
</dbReference>
<keyword evidence="2" id="KW-1185">Reference proteome</keyword>
<dbReference type="Proteomes" id="UP000027064">
    <property type="component" value="Unassembled WGS sequence"/>
</dbReference>
<dbReference type="GO" id="GO:0045301">
    <property type="term" value="F:tRNA 2-(methylsulfanyl)-N(6)-isopentenyladenosine(37) hydroxylase activity"/>
    <property type="evidence" value="ECO:0007669"/>
    <property type="project" value="InterPro"/>
</dbReference>
<accession>A0A066WPI9</accession>
<dbReference type="eggNOG" id="COG4445">
    <property type="taxonomic scope" value="Bacteria"/>
</dbReference>
<protein>
    <submittedName>
        <fullName evidence="1">tRNA (Ms[2]io[6]A)-hydroxylase</fullName>
    </submittedName>
</protein>
<dbReference type="PANTHER" id="PTHR42637">
    <property type="entry name" value="TRNA-(MS[2]IO[6]A)-HYDROXYLASE"/>
    <property type="match status" value="1"/>
</dbReference>
<dbReference type="Gene3D" id="1.20.1260.10">
    <property type="match status" value="1"/>
</dbReference>
<sequence length="193" mass="22445">MLGLKLATDPRWVNIVESNIEEILTDHAWCEQKAASNAISLITQNSEKEELVNELILIAQEELEHFKMVHDLIKERGLTFGRERKDSYVNELFKFMKKDGSRNDALCERLLFSAMIEARSCERFKVLSENIKDPELAKFYRDLMISEAGHYTTFLGFARKYADNVDVDKRWAAWIEYETSIITNYGKNETVHG</sequence>
<comment type="caution">
    <text evidence="1">The sequence shown here is derived from an EMBL/GenBank/DDBJ whole genome shotgun (WGS) entry which is preliminary data.</text>
</comment>
<dbReference type="InterPro" id="IPR009078">
    <property type="entry name" value="Ferritin-like_SF"/>
</dbReference>
<evidence type="ECO:0000313" key="2">
    <source>
        <dbReference type="Proteomes" id="UP000027064"/>
    </source>
</evidence>
<dbReference type="InterPro" id="IPR010386">
    <property type="entry name" value="tRNA-Hydrxlase_MiaE"/>
</dbReference>
<name>A0A066WPI9_9FLAO</name>
<dbReference type="PANTHER" id="PTHR42637:SF1">
    <property type="entry name" value="TRNA 2-(METHYLSULFANYL)-N(6)-ISOPENTENYLADENOSINE(37) HYDROXYLASE"/>
    <property type="match status" value="1"/>
</dbReference>